<evidence type="ECO:0000313" key="2">
    <source>
        <dbReference type="EMBL" id="KAF2173318.1"/>
    </source>
</evidence>
<dbReference type="PANTHER" id="PTHR28094">
    <property type="entry name" value="MEIOTICALLY UP-REGULATED GENE 113 PROTEIN"/>
    <property type="match status" value="1"/>
</dbReference>
<sequence>MAKVKLVLFEDKKACLARTTNGRTCLKSVRPSDRISATRLIHKFTGDEGSYDETGLDLKILSLLICGTHQDKISDDFPSHVLLVEYRTKFKQWAGEHEPLPAIHLRRSDAGSRTCTGNKLRQPIAKGESEIGIVYLFTCEDLPEMVNIGFEGDLSAMGRRVKKWGMCHAKPKAAFYRETCFRHRVEELVHRQLSCQRYDVSCPVTKCKSEYHNEWFKCSVEEASIIIDQWVTLMNECTLYDHSSRKLDPAWQNEVRLVANAQEEVTAQRLLTTVQIDGLANAFTATSLEDN</sequence>
<name>A0A6A6D4H4_ZASCE</name>
<evidence type="ECO:0000259" key="1">
    <source>
        <dbReference type="Pfam" id="PF10544"/>
    </source>
</evidence>
<dbReference type="AlphaFoldDB" id="A0A6A6D4H4"/>
<dbReference type="RefSeq" id="XP_033674207.1">
    <property type="nucleotide sequence ID" value="XM_033811348.1"/>
</dbReference>
<dbReference type="InterPro" id="IPR053006">
    <property type="entry name" value="Meiosis_regulatory"/>
</dbReference>
<evidence type="ECO:0000313" key="3">
    <source>
        <dbReference type="Proteomes" id="UP000799537"/>
    </source>
</evidence>
<dbReference type="InterPro" id="IPR018306">
    <property type="entry name" value="Phage_T5_Orf172_DNA-bd"/>
</dbReference>
<feature type="domain" description="Bacteriophage T5 Orf172 DNA-binding" evidence="1">
    <location>
        <begin position="132"/>
        <end position="230"/>
    </location>
</feature>
<organism evidence="2 3">
    <name type="scientific">Zasmidium cellare ATCC 36951</name>
    <dbReference type="NCBI Taxonomy" id="1080233"/>
    <lineage>
        <taxon>Eukaryota</taxon>
        <taxon>Fungi</taxon>
        <taxon>Dikarya</taxon>
        <taxon>Ascomycota</taxon>
        <taxon>Pezizomycotina</taxon>
        <taxon>Dothideomycetes</taxon>
        <taxon>Dothideomycetidae</taxon>
        <taxon>Mycosphaerellales</taxon>
        <taxon>Mycosphaerellaceae</taxon>
        <taxon>Zasmidium</taxon>
    </lineage>
</organism>
<keyword evidence="3" id="KW-1185">Reference proteome</keyword>
<protein>
    <recommendedName>
        <fullName evidence="1">Bacteriophage T5 Orf172 DNA-binding domain-containing protein</fullName>
    </recommendedName>
</protein>
<dbReference type="Pfam" id="PF10544">
    <property type="entry name" value="T5orf172"/>
    <property type="match status" value="1"/>
</dbReference>
<accession>A0A6A6D4H4</accession>
<proteinExistence type="predicted"/>
<dbReference type="Proteomes" id="UP000799537">
    <property type="component" value="Unassembled WGS sequence"/>
</dbReference>
<dbReference type="EMBL" id="ML993580">
    <property type="protein sequence ID" value="KAF2173318.1"/>
    <property type="molecule type" value="Genomic_DNA"/>
</dbReference>
<dbReference type="PANTHER" id="PTHR28094:SF1">
    <property type="entry name" value="MEIOTICALLY UP-REGULATED GENE 113 PROTEIN"/>
    <property type="match status" value="1"/>
</dbReference>
<gene>
    <name evidence="2" type="ORF">M409DRAFT_49781</name>
</gene>
<dbReference type="GeneID" id="54564620"/>
<reference evidence="2" key="1">
    <citation type="journal article" date="2020" name="Stud. Mycol.">
        <title>101 Dothideomycetes genomes: a test case for predicting lifestyles and emergence of pathogens.</title>
        <authorList>
            <person name="Haridas S."/>
            <person name="Albert R."/>
            <person name="Binder M."/>
            <person name="Bloem J."/>
            <person name="Labutti K."/>
            <person name="Salamov A."/>
            <person name="Andreopoulos B."/>
            <person name="Baker S."/>
            <person name="Barry K."/>
            <person name="Bills G."/>
            <person name="Bluhm B."/>
            <person name="Cannon C."/>
            <person name="Castanera R."/>
            <person name="Culley D."/>
            <person name="Daum C."/>
            <person name="Ezra D."/>
            <person name="Gonzalez J."/>
            <person name="Henrissat B."/>
            <person name="Kuo A."/>
            <person name="Liang C."/>
            <person name="Lipzen A."/>
            <person name="Lutzoni F."/>
            <person name="Magnuson J."/>
            <person name="Mondo S."/>
            <person name="Nolan M."/>
            <person name="Ohm R."/>
            <person name="Pangilinan J."/>
            <person name="Park H.-J."/>
            <person name="Ramirez L."/>
            <person name="Alfaro M."/>
            <person name="Sun H."/>
            <person name="Tritt A."/>
            <person name="Yoshinaga Y."/>
            <person name="Zwiers L.-H."/>
            <person name="Turgeon B."/>
            <person name="Goodwin S."/>
            <person name="Spatafora J."/>
            <person name="Crous P."/>
            <person name="Grigoriev I."/>
        </authorList>
    </citation>
    <scope>NUCLEOTIDE SEQUENCE</scope>
    <source>
        <strain evidence="2">ATCC 36951</strain>
    </source>
</reference>